<dbReference type="AlphaFoldDB" id="A0A087FYE3"/>
<proteinExistence type="predicted"/>
<gene>
    <name evidence="1" type="ORF">AALP_AAs51680U000100</name>
</gene>
<accession>A0A087FYE3</accession>
<sequence>MERTIKGLESGEYRVYRQRLSNSVSFSISLVTP</sequence>
<dbReference type="Gramene" id="KFK22645">
    <property type="protein sequence ID" value="KFK22645"/>
    <property type="gene ID" value="AALP_AAs51680U000100"/>
</dbReference>
<reference evidence="2" key="1">
    <citation type="journal article" date="2015" name="Nat. Plants">
        <title>Genome expansion of Arabis alpina linked with retrotransposition and reduced symmetric DNA methylation.</title>
        <authorList>
            <person name="Willing E.M."/>
            <person name="Rawat V."/>
            <person name="Mandakova T."/>
            <person name="Maumus F."/>
            <person name="James G.V."/>
            <person name="Nordstroem K.J."/>
            <person name="Becker C."/>
            <person name="Warthmann N."/>
            <person name="Chica C."/>
            <person name="Szarzynska B."/>
            <person name="Zytnicki M."/>
            <person name="Albani M.C."/>
            <person name="Kiefer C."/>
            <person name="Bergonzi S."/>
            <person name="Castaings L."/>
            <person name="Mateos J.L."/>
            <person name="Berns M.C."/>
            <person name="Bujdoso N."/>
            <person name="Piofczyk T."/>
            <person name="de Lorenzo L."/>
            <person name="Barrero-Sicilia C."/>
            <person name="Mateos I."/>
            <person name="Piednoel M."/>
            <person name="Hagmann J."/>
            <person name="Chen-Min-Tao R."/>
            <person name="Iglesias-Fernandez R."/>
            <person name="Schuster S.C."/>
            <person name="Alonso-Blanco C."/>
            <person name="Roudier F."/>
            <person name="Carbonero P."/>
            <person name="Paz-Ares J."/>
            <person name="Davis S.J."/>
            <person name="Pecinka A."/>
            <person name="Quesneville H."/>
            <person name="Colot V."/>
            <person name="Lysak M.A."/>
            <person name="Weigel D."/>
            <person name="Coupland G."/>
            <person name="Schneeberger K."/>
        </authorList>
    </citation>
    <scope>NUCLEOTIDE SEQUENCE [LARGE SCALE GENOMIC DNA]</scope>
    <source>
        <strain evidence="2">cv. Pajares</strain>
    </source>
</reference>
<organism evidence="1 2">
    <name type="scientific">Arabis alpina</name>
    <name type="common">Alpine rock-cress</name>
    <dbReference type="NCBI Taxonomy" id="50452"/>
    <lineage>
        <taxon>Eukaryota</taxon>
        <taxon>Viridiplantae</taxon>
        <taxon>Streptophyta</taxon>
        <taxon>Embryophyta</taxon>
        <taxon>Tracheophyta</taxon>
        <taxon>Spermatophyta</taxon>
        <taxon>Magnoliopsida</taxon>
        <taxon>eudicotyledons</taxon>
        <taxon>Gunneridae</taxon>
        <taxon>Pentapetalae</taxon>
        <taxon>rosids</taxon>
        <taxon>malvids</taxon>
        <taxon>Brassicales</taxon>
        <taxon>Brassicaceae</taxon>
        <taxon>Arabideae</taxon>
        <taxon>Arabis</taxon>
    </lineage>
</organism>
<evidence type="ECO:0000313" key="2">
    <source>
        <dbReference type="Proteomes" id="UP000029120"/>
    </source>
</evidence>
<dbReference type="EMBL" id="KL987018">
    <property type="protein sequence ID" value="KFK22645.1"/>
    <property type="molecule type" value="Genomic_DNA"/>
</dbReference>
<dbReference type="Proteomes" id="UP000029120">
    <property type="component" value="Unassembled WGS sequence"/>
</dbReference>
<name>A0A087FYE3_ARAAL</name>
<keyword evidence="2" id="KW-1185">Reference proteome</keyword>
<evidence type="ECO:0000313" key="1">
    <source>
        <dbReference type="EMBL" id="KFK22645.1"/>
    </source>
</evidence>
<protein>
    <submittedName>
        <fullName evidence="1">Uncharacterized protein</fullName>
    </submittedName>
</protein>